<sequence length="116" mass="13405">MRKKLSILIFLSLVCLIGWILYSTGQEHTLIVNNNYKNKDMSTNIVIKISGEKDKKIGKNKKAVFDLKGVTHKFSILVNEKQIDGVVNFKMNKSGELEVEKFLNNEENWLKTINQY</sequence>
<dbReference type="HOGENOM" id="CLU_2092420_0_0_0"/>
<dbReference type="AlphaFoldDB" id="U7VFB6"/>
<dbReference type="EMBL" id="AXZF01000011">
    <property type="protein sequence ID" value="ERT69824.1"/>
    <property type="molecule type" value="Genomic_DNA"/>
</dbReference>
<accession>U7VFB6</accession>
<dbReference type="PATRIC" id="fig|1319815.3.peg.272"/>
<dbReference type="Proteomes" id="UP000017081">
    <property type="component" value="Unassembled WGS sequence"/>
</dbReference>
<dbReference type="RefSeq" id="WP_023049833.1">
    <property type="nucleotide sequence ID" value="NZ_CP173065.2"/>
</dbReference>
<dbReference type="Pfam" id="PF20377">
    <property type="entry name" value="DUF6672"/>
    <property type="match status" value="1"/>
</dbReference>
<reference evidence="1 2" key="1">
    <citation type="submission" date="2013-08" db="EMBL/GenBank/DDBJ databases">
        <authorList>
            <person name="Weinstock G."/>
            <person name="Sodergren E."/>
            <person name="Wylie T."/>
            <person name="Fulton L."/>
            <person name="Fulton R."/>
            <person name="Fronick C."/>
            <person name="O'Laughlin M."/>
            <person name="Godfrey J."/>
            <person name="Miner T."/>
            <person name="Herter B."/>
            <person name="Appelbaum E."/>
            <person name="Cordes M."/>
            <person name="Lek S."/>
            <person name="Wollam A."/>
            <person name="Pepin K.H."/>
            <person name="Palsikar V.B."/>
            <person name="Mitreva M."/>
            <person name="Wilson R.K."/>
        </authorList>
    </citation>
    <scope>NUCLEOTIDE SEQUENCE [LARGE SCALE GENOMIC DNA]</scope>
    <source>
        <strain evidence="1 2">ATCC BAA-474</strain>
    </source>
</reference>
<organism evidence="1 2">
    <name type="scientific">Cetobacterium somerae ATCC BAA-474</name>
    <dbReference type="NCBI Taxonomy" id="1319815"/>
    <lineage>
        <taxon>Bacteria</taxon>
        <taxon>Fusobacteriati</taxon>
        <taxon>Fusobacteriota</taxon>
        <taxon>Fusobacteriia</taxon>
        <taxon>Fusobacteriales</taxon>
        <taxon>Fusobacteriaceae</taxon>
        <taxon>Cetobacterium</taxon>
    </lineage>
</organism>
<evidence type="ECO:0000313" key="1">
    <source>
        <dbReference type="EMBL" id="ERT69824.1"/>
    </source>
</evidence>
<name>U7VFB6_9FUSO</name>
<dbReference type="InterPro" id="IPR046654">
    <property type="entry name" value="DUF6672"/>
</dbReference>
<dbReference type="STRING" id="1319815.HMPREF0202_00284"/>
<comment type="caution">
    <text evidence="1">The sequence shown here is derived from an EMBL/GenBank/DDBJ whole genome shotgun (WGS) entry which is preliminary data.</text>
</comment>
<proteinExistence type="predicted"/>
<protein>
    <submittedName>
        <fullName evidence="1">Uncharacterized protein</fullName>
    </submittedName>
</protein>
<evidence type="ECO:0000313" key="2">
    <source>
        <dbReference type="Proteomes" id="UP000017081"/>
    </source>
</evidence>
<keyword evidence="2" id="KW-1185">Reference proteome</keyword>
<gene>
    <name evidence="1" type="ORF">HMPREF0202_00284</name>
</gene>